<evidence type="ECO:0000256" key="1">
    <source>
        <dbReference type="SAM" id="Phobius"/>
    </source>
</evidence>
<keyword evidence="1" id="KW-1133">Transmembrane helix</keyword>
<proteinExistence type="predicted"/>
<dbReference type="OrthoDB" id="5125452at2759"/>
<keyword evidence="1" id="KW-0812">Transmembrane</keyword>
<keyword evidence="1" id="KW-0472">Membrane</keyword>
<dbReference type="AlphaFoldDB" id="A0A2T3ZC50"/>
<name>A0A2T3ZC50_TRIA4</name>
<keyword evidence="3" id="KW-1185">Reference proteome</keyword>
<reference evidence="2 3" key="1">
    <citation type="submission" date="2016-07" db="EMBL/GenBank/DDBJ databases">
        <title>Multiple horizontal gene transfer events from other fungi enriched the ability of initially mycotrophic Trichoderma (Ascomycota) to feed on dead plant biomass.</title>
        <authorList>
            <consortium name="DOE Joint Genome Institute"/>
            <person name="Aerts A."/>
            <person name="Atanasova L."/>
            <person name="Chenthamara K."/>
            <person name="Zhang J."/>
            <person name="Grujic M."/>
            <person name="Henrissat B."/>
            <person name="Kuo A."/>
            <person name="Salamov A."/>
            <person name="Lipzen A."/>
            <person name="Labutti K."/>
            <person name="Barry K."/>
            <person name="Miao Y."/>
            <person name="Rahimi M.J."/>
            <person name="Shen Q."/>
            <person name="Grigoriev I.V."/>
            <person name="Kubicek C.P."/>
            <person name="Druzhinina I.S."/>
        </authorList>
    </citation>
    <scope>NUCLEOTIDE SEQUENCE [LARGE SCALE GENOMIC DNA]</scope>
    <source>
        <strain evidence="2 3">CBS 433.97</strain>
    </source>
</reference>
<feature type="transmembrane region" description="Helical" evidence="1">
    <location>
        <begin position="42"/>
        <end position="65"/>
    </location>
</feature>
<protein>
    <submittedName>
        <fullName evidence="2">Uncharacterized protein</fullName>
    </submittedName>
</protein>
<gene>
    <name evidence="2" type="ORF">M441DRAFT_137058</name>
</gene>
<organism evidence="2 3">
    <name type="scientific">Trichoderma asperellum (strain ATCC 204424 / CBS 433.97 / NBRC 101777)</name>
    <dbReference type="NCBI Taxonomy" id="1042311"/>
    <lineage>
        <taxon>Eukaryota</taxon>
        <taxon>Fungi</taxon>
        <taxon>Dikarya</taxon>
        <taxon>Ascomycota</taxon>
        <taxon>Pezizomycotina</taxon>
        <taxon>Sordariomycetes</taxon>
        <taxon>Hypocreomycetidae</taxon>
        <taxon>Hypocreales</taxon>
        <taxon>Hypocreaceae</taxon>
        <taxon>Trichoderma</taxon>
    </lineage>
</organism>
<dbReference type="Proteomes" id="UP000240493">
    <property type="component" value="Unassembled WGS sequence"/>
</dbReference>
<evidence type="ECO:0000313" key="3">
    <source>
        <dbReference type="Proteomes" id="UP000240493"/>
    </source>
</evidence>
<evidence type="ECO:0000313" key="2">
    <source>
        <dbReference type="EMBL" id="PTB42384.1"/>
    </source>
</evidence>
<sequence length="109" mass="12408">MLGSVLRRSTEQLNSFTNRLLARCTETQESNTCEKPLSQTHVLIAVIIATALLLIGSALLVLFWLTLRRKKLEKLEDASDPFELAAYGIEEPVAQKQRRRDRLRAIMAR</sequence>
<accession>A0A2T3ZC50</accession>
<dbReference type="EMBL" id="KZ679260">
    <property type="protein sequence ID" value="PTB42384.1"/>
    <property type="molecule type" value="Genomic_DNA"/>
</dbReference>